<proteinExistence type="predicted"/>
<dbReference type="OMA" id="NDLMICA"/>
<dbReference type="EMBL" id="LNRQ01000005">
    <property type="protein sequence ID" value="KZM93834.1"/>
    <property type="molecule type" value="Genomic_DNA"/>
</dbReference>
<reference evidence="2" key="2">
    <citation type="submission" date="2022-03" db="EMBL/GenBank/DDBJ databases">
        <title>Draft title - Genomic analysis of global carrot germplasm unveils the trajectory of domestication and the origin of high carotenoid orange carrot.</title>
        <authorList>
            <person name="Iorizzo M."/>
            <person name="Ellison S."/>
            <person name="Senalik D."/>
            <person name="Macko-Podgorni A."/>
            <person name="Grzebelus D."/>
            <person name="Bostan H."/>
            <person name="Rolling W."/>
            <person name="Curaba J."/>
            <person name="Simon P."/>
        </authorList>
    </citation>
    <scope>NUCLEOTIDE SEQUENCE</scope>
    <source>
        <tissue evidence="2">Leaf</tissue>
    </source>
</reference>
<organism evidence="1">
    <name type="scientific">Daucus carota subsp. sativus</name>
    <name type="common">Carrot</name>
    <dbReference type="NCBI Taxonomy" id="79200"/>
    <lineage>
        <taxon>Eukaryota</taxon>
        <taxon>Viridiplantae</taxon>
        <taxon>Streptophyta</taxon>
        <taxon>Embryophyta</taxon>
        <taxon>Tracheophyta</taxon>
        <taxon>Spermatophyta</taxon>
        <taxon>Magnoliopsida</taxon>
        <taxon>eudicotyledons</taxon>
        <taxon>Gunneridae</taxon>
        <taxon>Pentapetalae</taxon>
        <taxon>asterids</taxon>
        <taxon>campanulids</taxon>
        <taxon>Apiales</taxon>
        <taxon>Apiaceae</taxon>
        <taxon>Apioideae</taxon>
        <taxon>Scandiceae</taxon>
        <taxon>Daucinae</taxon>
        <taxon>Daucus</taxon>
        <taxon>Daucus sect. Daucus</taxon>
    </lineage>
</organism>
<dbReference type="AlphaFoldDB" id="A0A164Y134"/>
<name>A0A164Y134_DAUCS</name>
<sequence>MQASPLNLRTSSGLPLCLSGFTSSLTLSQEIADHDLRREAMKKQKTQSRRASLTDLEALVNGLSFVSLQQQQQQLLPCPAKAA</sequence>
<gene>
    <name evidence="1" type="ORF">DCAR_017079</name>
    <name evidence="2" type="ORF">DCAR_0519531</name>
</gene>
<dbReference type="Proteomes" id="UP000077755">
    <property type="component" value="Chromosome 5"/>
</dbReference>
<dbReference type="EMBL" id="CP093347">
    <property type="protein sequence ID" value="WOH00173.1"/>
    <property type="molecule type" value="Genomic_DNA"/>
</dbReference>
<accession>A0A164Y134</accession>
<keyword evidence="3" id="KW-1185">Reference proteome</keyword>
<protein>
    <submittedName>
        <fullName evidence="1">Uncharacterized protein</fullName>
    </submittedName>
</protein>
<evidence type="ECO:0000313" key="2">
    <source>
        <dbReference type="EMBL" id="WOH00173.1"/>
    </source>
</evidence>
<evidence type="ECO:0000313" key="3">
    <source>
        <dbReference type="Proteomes" id="UP000077755"/>
    </source>
</evidence>
<evidence type="ECO:0000313" key="1">
    <source>
        <dbReference type="EMBL" id="KZM93834.1"/>
    </source>
</evidence>
<reference evidence="1" key="1">
    <citation type="journal article" date="2016" name="Nat. Genet.">
        <title>A high-quality carrot genome assembly provides new insights into carotenoid accumulation and asterid genome evolution.</title>
        <authorList>
            <person name="Iorizzo M."/>
            <person name="Ellison S."/>
            <person name="Senalik D."/>
            <person name="Zeng P."/>
            <person name="Satapoomin P."/>
            <person name="Huang J."/>
            <person name="Bowman M."/>
            <person name="Iovene M."/>
            <person name="Sanseverino W."/>
            <person name="Cavagnaro P."/>
            <person name="Yildiz M."/>
            <person name="Macko-Podgorni A."/>
            <person name="Moranska E."/>
            <person name="Grzebelus E."/>
            <person name="Grzebelus D."/>
            <person name="Ashrafi H."/>
            <person name="Zheng Z."/>
            <person name="Cheng S."/>
            <person name="Spooner D."/>
            <person name="Van Deynze A."/>
            <person name="Simon P."/>
        </authorList>
    </citation>
    <scope>NUCLEOTIDE SEQUENCE [LARGE SCALE GENOMIC DNA]</scope>
    <source>
        <tissue evidence="1">Leaf</tissue>
    </source>
</reference>
<dbReference type="Gramene" id="KZM93834">
    <property type="protein sequence ID" value="KZM93834"/>
    <property type="gene ID" value="DCAR_017079"/>
</dbReference>